<accession>A0A7L7L7F0</accession>
<evidence type="ECO:0000313" key="3">
    <source>
        <dbReference type="EMBL" id="QMU28761.1"/>
    </source>
</evidence>
<keyword evidence="2" id="KW-0812">Transmembrane</keyword>
<keyword evidence="2" id="KW-1133">Transmembrane helix</keyword>
<name>A0A7L7L7F0_9BACT</name>
<evidence type="ECO:0000256" key="1">
    <source>
        <dbReference type="SAM" id="MobiDB-lite"/>
    </source>
</evidence>
<dbReference type="Proteomes" id="UP000514509">
    <property type="component" value="Chromosome"/>
</dbReference>
<dbReference type="RefSeq" id="WP_182415944.1">
    <property type="nucleotide sequence ID" value="NZ_CP055153.1"/>
</dbReference>
<dbReference type="KEGG" id="add:HUW48_12270"/>
<dbReference type="AlphaFoldDB" id="A0A7L7L7F0"/>
<gene>
    <name evidence="3" type="ORF">HUW48_12270</name>
</gene>
<organism evidence="3 4">
    <name type="scientific">Adhaeribacter radiodurans</name>
    <dbReference type="NCBI Taxonomy" id="2745197"/>
    <lineage>
        <taxon>Bacteria</taxon>
        <taxon>Pseudomonadati</taxon>
        <taxon>Bacteroidota</taxon>
        <taxon>Cytophagia</taxon>
        <taxon>Cytophagales</taxon>
        <taxon>Hymenobacteraceae</taxon>
        <taxon>Adhaeribacter</taxon>
    </lineage>
</organism>
<evidence type="ECO:0000256" key="2">
    <source>
        <dbReference type="SAM" id="Phobius"/>
    </source>
</evidence>
<proteinExistence type="predicted"/>
<feature type="region of interest" description="Disordered" evidence="1">
    <location>
        <begin position="94"/>
        <end position="121"/>
    </location>
</feature>
<keyword evidence="2" id="KW-0472">Membrane</keyword>
<feature type="compositionally biased region" description="Polar residues" evidence="1">
    <location>
        <begin position="107"/>
        <end position="121"/>
    </location>
</feature>
<evidence type="ECO:0000313" key="4">
    <source>
        <dbReference type="Proteomes" id="UP000514509"/>
    </source>
</evidence>
<feature type="transmembrane region" description="Helical" evidence="2">
    <location>
        <begin position="55"/>
        <end position="88"/>
    </location>
</feature>
<reference evidence="3 4" key="1">
    <citation type="submission" date="2020-08" db="EMBL/GenBank/DDBJ databases">
        <title>Adhaeribacter dokdonensis sp. nov., isolated from the rhizosphere of Elymus tsukushiensis, a plant native to the Dokdo Islands, Republic of Korea.</title>
        <authorList>
            <person name="Ghim S.Y."/>
        </authorList>
    </citation>
    <scope>NUCLEOTIDE SEQUENCE [LARGE SCALE GENOMIC DNA]</scope>
    <source>
        <strain evidence="3 4">KUDC8001</strain>
    </source>
</reference>
<dbReference type="EMBL" id="CP055153">
    <property type="protein sequence ID" value="QMU28761.1"/>
    <property type="molecule type" value="Genomic_DNA"/>
</dbReference>
<keyword evidence="4" id="KW-1185">Reference proteome</keyword>
<protein>
    <submittedName>
        <fullName evidence="3">Uncharacterized protein</fullName>
    </submittedName>
</protein>
<feature type="transmembrane region" description="Helical" evidence="2">
    <location>
        <begin position="20"/>
        <end position="43"/>
    </location>
</feature>
<sequence>MVANWKLAVIFSRGLRWFGMVVGFGLMLVEMLFVLFAIFVSLIRLRIPATSIEEVILVAVTAANVFLHNFIEIGSLLGVLTLLFWTVIPGNKLQKQRPAANKISPARQASRSKNNNFVIQQ</sequence>